<evidence type="ECO:0000256" key="8">
    <source>
        <dbReference type="SAM" id="Phobius"/>
    </source>
</evidence>
<evidence type="ECO:0000313" key="11">
    <source>
        <dbReference type="Proteomes" id="UP001642260"/>
    </source>
</evidence>
<dbReference type="PANTHER" id="PTHR48041:SF79">
    <property type="entry name" value="ABC TRANSPORTER G FAMILY MEMBER 5"/>
    <property type="match status" value="1"/>
</dbReference>
<dbReference type="InterPro" id="IPR027417">
    <property type="entry name" value="P-loop_NTPase"/>
</dbReference>
<dbReference type="SUPFAM" id="SSF52540">
    <property type="entry name" value="P-loop containing nucleoside triphosphate hydrolases"/>
    <property type="match status" value="1"/>
</dbReference>
<dbReference type="EMBL" id="CAKOAT010652932">
    <property type="protein sequence ID" value="CAH8385182.1"/>
    <property type="molecule type" value="Genomic_DNA"/>
</dbReference>
<dbReference type="InterPro" id="IPR050352">
    <property type="entry name" value="ABCG_transporters"/>
</dbReference>
<evidence type="ECO:0000313" key="10">
    <source>
        <dbReference type="EMBL" id="CAH8385182.1"/>
    </source>
</evidence>
<accession>A0ABC8LPW5</accession>
<dbReference type="PROSITE" id="PS00211">
    <property type="entry name" value="ABC_TRANSPORTER_1"/>
    <property type="match status" value="1"/>
</dbReference>
<dbReference type="PANTHER" id="PTHR48041">
    <property type="entry name" value="ABC TRANSPORTER G FAMILY MEMBER 28"/>
    <property type="match status" value="1"/>
</dbReference>
<dbReference type="Pfam" id="PF01061">
    <property type="entry name" value="ABC2_membrane"/>
    <property type="match status" value="1"/>
</dbReference>
<keyword evidence="2" id="KW-0813">Transport</keyword>
<dbReference type="InterPro" id="IPR003593">
    <property type="entry name" value="AAA+_ATPase"/>
</dbReference>
<keyword evidence="4" id="KW-0547">Nucleotide-binding</keyword>
<evidence type="ECO:0000256" key="1">
    <source>
        <dbReference type="ARBA" id="ARBA00004141"/>
    </source>
</evidence>
<keyword evidence="5" id="KW-0067">ATP-binding</keyword>
<organism evidence="10 11">
    <name type="scientific">Eruca vesicaria subsp. sativa</name>
    <name type="common">Garden rocket</name>
    <name type="synonym">Eruca sativa</name>
    <dbReference type="NCBI Taxonomy" id="29727"/>
    <lineage>
        <taxon>Eukaryota</taxon>
        <taxon>Viridiplantae</taxon>
        <taxon>Streptophyta</taxon>
        <taxon>Embryophyta</taxon>
        <taxon>Tracheophyta</taxon>
        <taxon>Spermatophyta</taxon>
        <taxon>Magnoliopsida</taxon>
        <taxon>eudicotyledons</taxon>
        <taxon>Gunneridae</taxon>
        <taxon>Pentapetalae</taxon>
        <taxon>rosids</taxon>
        <taxon>malvids</taxon>
        <taxon>Brassicales</taxon>
        <taxon>Brassicaceae</taxon>
        <taxon>Brassiceae</taxon>
        <taxon>Eruca</taxon>
    </lineage>
</organism>
<evidence type="ECO:0000256" key="2">
    <source>
        <dbReference type="ARBA" id="ARBA00022448"/>
    </source>
</evidence>
<dbReference type="Gene3D" id="3.40.50.300">
    <property type="entry name" value="P-loop containing nucleotide triphosphate hydrolases"/>
    <property type="match status" value="1"/>
</dbReference>
<sequence>MAKEGCEIEALDIDYNITERKINVNPFGIFTRKPVVEADQQVKTEEEPWKLEDGICKQVKHVLKGVRCRARPWEILAIVGPSGAGKSSLLEILAGRLIPQTGSVLVDQRPVDRANFKKISGYVTQKDTLFPLLTVEETLLFSAKLRLKLPAEELRSRVKSLVRELGLEAVATARVGDDSIRGISGGERRRVSIGVEVIHDPKVLILDEPTSGLDSTCALQIIDMLKLMAETRGRTIILSIHQPGFRIVKLFNSVLLLANGSTLNQGSVDQLGFYLRSNGLQPPLHENIVEFAIESIETITKHQRLQPQSRRVALVLTSQEKRSEDSQGESRSGKFTLQQLFQQSKVADVGTMKIGTDLKRDFANSRLGETMILTHRFSKNIFRTKELFACRTVQMLGSGIVLGLIFHNLKEDLKGARERVGLFAFILTFLLTSTIEALPIFLQEREILMKETSNGSYRVSSYAVANGLVYLPFLLILAILFSIPVYWLVGLNPNFMAFLHFLLLIWLVLYTANSVVVCFSALVPNFIVGNSVISGVMGSFFLFSGYFISKNEIPGYWIFMHYISLFKYPFEGFLINEFSKSSKCLEYGIGKCLMTEESLLKEERYGEENRWRNVVIMLCFVLLYRFISYVVLRCRCSQRNFKSTLV</sequence>
<reference evidence="10 11" key="1">
    <citation type="submission" date="2022-03" db="EMBL/GenBank/DDBJ databases">
        <authorList>
            <person name="Macdonald S."/>
            <person name="Ahmed S."/>
            <person name="Newling K."/>
        </authorList>
    </citation>
    <scope>NUCLEOTIDE SEQUENCE [LARGE SCALE GENOMIC DNA]</scope>
</reference>
<dbReference type="FunFam" id="3.40.50.300:FF:001644">
    <property type="entry name" value="ABC transporter G family member 5"/>
    <property type="match status" value="1"/>
</dbReference>
<feature type="transmembrane region" description="Helical" evidence="8">
    <location>
        <begin position="495"/>
        <end position="519"/>
    </location>
</feature>
<feature type="transmembrane region" description="Helical" evidence="8">
    <location>
        <begin position="421"/>
        <end position="442"/>
    </location>
</feature>
<dbReference type="AlphaFoldDB" id="A0ABC8LPW5"/>
<feature type="transmembrane region" description="Helical" evidence="8">
    <location>
        <begin position="526"/>
        <end position="548"/>
    </location>
</feature>
<keyword evidence="3 8" id="KW-0812">Transmembrane</keyword>
<dbReference type="PROSITE" id="PS50893">
    <property type="entry name" value="ABC_TRANSPORTER_2"/>
    <property type="match status" value="1"/>
</dbReference>
<dbReference type="InterPro" id="IPR003439">
    <property type="entry name" value="ABC_transporter-like_ATP-bd"/>
</dbReference>
<evidence type="ECO:0000256" key="7">
    <source>
        <dbReference type="ARBA" id="ARBA00023136"/>
    </source>
</evidence>
<evidence type="ECO:0000256" key="4">
    <source>
        <dbReference type="ARBA" id="ARBA00022741"/>
    </source>
</evidence>
<proteinExistence type="predicted"/>
<dbReference type="GO" id="GO:0016020">
    <property type="term" value="C:membrane"/>
    <property type="evidence" value="ECO:0007669"/>
    <property type="project" value="UniProtKB-SubCell"/>
</dbReference>
<protein>
    <recommendedName>
        <fullName evidence="9">ABC transporter domain-containing protein</fullName>
    </recommendedName>
</protein>
<keyword evidence="7 8" id="KW-0472">Membrane</keyword>
<keyword evidence="6 8" id="KW-1133">Transmembrane helix</keyword>
<evidence type="ECO:0000256" key="5">
    <source>
        <dbReference type="ARBA" id="ARBA00022840"/>
    </source>
</evidence>
<dbReference type="InterPro" id="IPR017871">
    <property type="entry name" value="ABC_transporter-like_CS"/>
</dbReference>
<keyword evidence="11" id="KW-1185">Reference proteome</keyword>
<dbReference type="Pfam" id="PF00005">
    <property type="entry name" value="ABC_tran"/>
    <property type="match status" value="1"/>
</dbReference>
<dbReference type="Proteomes" id="UP001642260">
    <property type="component" value="Unassembled WGS sequence"/>
</dbReference>
<evidence type="ECO:0000259" key="9">
    <source>
        <dbReference type="PROSITE" id="PS50893"/>
    </source>
</evidence>
<feature type="transmembrane region" description="Helical" evidence="8">
    <location>
        <begin position="463"/>
        <end position="489"/>
    </location>
</feature>
<dbReference type="GO" id="GO:0005524">
    <property type="term" value="F:ATP binding"/>
    <property type="evidence" value="ECO:0007669"/>
    <property type="project" value="UniProtKB-KW"/>
</dbReference>
<name>A0ABC8LPW5_ERUVS</name>
<gene>
    <name evidence="10" type="ORF">ERUC_LOCUS37665</name>
</gene>
<dbReference type="InterPro" id="IPR013525">
    <property type="entry name" value="ABC2_TM"/>
</dbReference>
<comment type="subcellular location">
    <subcellularLocation>
        <location evidence="1">Membrane</location>
        <topology evidence="1">Multi-pass membrane protein</topology>
    </subcellularLocation>
</comment>
<evidence type="ECO:0000256" key="6">
    <source>
        <dbReference type="ARBA" id="ARBA00022989"/>
    </source>
</evidence>
<dbReference type="SMART" id="SM00382">
    <property type="entry name" value="AAA"/>
    <property type="match status" value="1"/>
</dbReference>
<evidence type="ECO:0000256" key="3">
    <source>
        <dbReference type="ARBA" id="ARBA00022692"/>
    </source>
</evidence>
<feature type="transmembrane region" description="Helical" evidence="8">
    <location>
        <begin position="614"/>
        <end position="632"/>
    </location>
</feature>
<feature type="domain" description="ABC transporter" evidence="9">
    <location>
        <begin position="42"/>
        <end position="284"/>
    </location>
</feature>
<comment type="caution">
    <text evidence="10">The sequence shown here is derived from an EMBL/GenBank/DDBJ whole genome shotgun (WGS) entry which is preliminary data.</text>
</comment>